<protein>
    <submittedName>
        <fullName evidence="3">Uncharacterized protein</fullName>
    </submittedName>
</protein>
<evidence type="ECO:0000313" key="4">
    <source>
        <dbReference type="Proteomes" id="UP000065641"/>
    </source>
</evidence>
<feature type="chain" id="PRO_5006601700" evidence="2">
    <location>
        <begin position="31"/>
        <end position="903"/>
    </location>
</feature>
<feature type="signal peptide" evidence="2">
    <location>
        <begin position="1"/>
        <end position="30"/>
    </location>
</feature>
<dbReference type="RefSeq" id="WP_058021873.1">
    <property type="nucleotide sequence ID" value="NZ_CP013189.1"/>
</dbReference>
<dbReference type="Proteomes" id="UP000065641">
    <property type="component" value="Chromosome"/>
</dbReference>
<dbReference type="KEGG" id="pspi:PS2015_1785"/>
<sequence precursor="true">MYPDSRFTRKHLNQLIAGTMLAGLGLTAQANDLSIDNGALTLSSGGFSANATVGTNGVVSPRVTDVPVSGNFGIPNFSFNLVNSAAAPTNGTYNFKIGVAIADEDSNRRFEAFLGQLTLEISNNGQTITGSVPNQDLIVIGRDGVISASAVLSNASANGPVSISGGQVTFSGTRLVDRLKAASSAFDAILDSFDTGGHYTYRVVIEQTDGPSTVRFGRSDSGSFSAFPRVRTSCSLSTASQLSSVFALNGTVNNQAYTVGTQFSQAYAVQGQFSVTGATGTGDALPAAFTETCVSTPDSGGGSSGGGAGSGGGSGGGAGSGGDSGAGGDSGSGDDNDDAEDVVSETDLNNQQQEVDDLAQQVEQALQNNGSVTTETVTKTGEVTGLAATNTNKIAEALNSGTNVSKTNILGTISSAAKAGNTGSTVIQNAADNAARQEIVATSRTVINNSSTALAALADRRDSGAEQLSSEELAQVKEASTNLLKTAAAVSGDSNTTSEQLAQIARSAASIIDAGQRLGVAADEAVVNTVRDASSKIAEAAIRAVAGADVSDEQISELLAANEDLAEQVLSLALPIPPAVVESGEDAKQRLQQNAGERGLQTSDAALERISQAARKNIVRPDNIVVGGVNIVSKLQALFRGTAGLLSLIDNRGGTGGIAAITADEADIIVDEATGSVVVQLPGETYAGAIVSVKSVPTTVPNGIRLRRDGRGVIVTEGIAVELAPIALDVLGFAAAVEAAGFPFSLRDNASVSLDLGNGERFSGAFAYDNLDGKTVTNCGAVTFADPAGPVNSANHAFGVNCANGVSQTMQPFVDNSDFFDSLEAEGLTGRVDRSTGMITVGGVGRFKPGFFVSPLTAADSSFHAANKDSFDIAFRAGDVNGDGIMDYSIISPNGVQVLYGTP</sequence>
<dbReference type="OrthoDB" id="7094342at2"/>
<keyword evidence="4" id="KW-1185">Reference proteome</keyword>
<reference evidence="3 4" key="1">
    <citation type="submission" date="2015-11" db="EMBL/GenBank/DDBJ databases">
        <authorList>
            <person name="Zhang Y."/>
            <person name="Guo Z."/>
        </authorList>
    </citation>
    <scope>NUCLEOTIDE SEQUENCE [LARGE SCALE GENOMIC DNA]</scope>
    <source>
        <strain evidence="3 4">KCTC 32221</strain>
    </source>
</reference>
<proteinExistence type="predicted"/>
<feature type="region of interest" description="Disordered" evidence="1">
    <location>
        <begin position="295"/>
        <end position="348"/>
    </location>
</feature>
<organism evidence="3 4">
    <name type="scientific">Pseudohongiella spirulinae</name>
    <dbReference type="NCBI Taxonomy" id="1249552"/>
    <lineage>
        <taxon>Bacteria</taxon>
        <taxon>Pseudomonadati</taxon>
        <taxon>Pseudomonadota</taxon>
        <taxon>Gammaproteobacteria</taxon>
        <taxon>Pseudomonadales</taxon>
        <taxon>Pseudohongiellaceae</taxon>
        <taxon>Pseudohongiella</taxon>
    </lineage>
</organism>
<dbReference type="EMBL" id="CP013189">
    <property type="protein sequence ID" value="ALO46435.1"/>
    <property type="molecule type" value="Genomic_DNA"/>
</dbReference>
<name>A0A0S2KEB9_9GAMM</name>
<dbReference type="PATRIC" id="fig|1249552.3.peg.1793"/>
<keyword evidence="2" id="KW-0732">Signal</keyword>
<evidence type="ECO:0000313" key="3">
    <source>
        <dbReference type="EMBL" id="ALO46435.1"/>
    </source>
</evidence>
<accession>A0A0S2KEB9</accession>
<dbReference type="AlphaFoldDB" id="A0A0S2KEB9"/>
<feature type="compositionally biased region" description="Acidic residues" evidence="1">
    <location>
        <begin position="332"/>
        <end position="344"/>
    </location>
</feature>
<dbReference type="STRING" id="1249552.PS2015_1785"/>
<feature type="compositionally biased region" description="Gly residues" evidence="1">
    <location>
        <begin position="299"/>
        <end position="331"/>
    </location>
</feature>
<evidence type="ECO:0000256" key="2">
    <source>
        <dbReference type="SAM" id="SignalP"/>
    </source>
</evidence>
<evidence type="ECO:0000256" key="1">
    <source>
        <dbReference type="SAM" id="MobiDB-lite"/>
    </source>
</evidence>
<gene>
    <name evidence="3" type="ORF">PS2015_1785</name>
</gene>